<evidence type="ECO:0000313" key="5">
    <source>
        <dbReference type="EMBL" id="SFF45167.1"/>
    </source>
</evidence>
<evidence type="ECO:0000259" key="4">
    <source>
        <dbReference type="Pfam" id="PF13377"/>
    </source>
</evidence>
<dbReference type="SUPFAM" id="SSF53822">
    <property type="entry name" value="Periplasmic binding protein-like I"/>
    <property type="match status" value="1"/>
</dbReference>
<keyword evidence="6" id="KW-1185">Reference proteome</keyword>
<keyword evidence="2" id="KW-0238">DNA-binding</keyword>
<dbReference type="Proteomes" id="UP000183410">
    <property type="component" value="Unassembled WGS sequence"/>
</dbReference>
<dbReference type="Pfam" id="PF13377">
    <property type="entry name" value="Peripla_BP_3"/>
    <property type="match status" value="1"/>
</dbReference>
<dbReference type="PANTHER" id="PTHR30146">
    <property type="entry name" value="LACI-RELATED TRANSCRIPTIONAL REPRESSOR"/>
    <property type="match status" value="1"/>
</dbReference>
<dbReference type="GO" id="GO:0003700">
    <property type="term" value="F:DNA-binding transcription factor activity"/>
    <property type="evidence" value="ECO:0007669"/>
    <property type="project" value="TreeGrafter"/>
</dbReference>
<name>A0A1I2IW13_9BACL</name>
<dbReference type="OrthoDB" id="9798934at2"/>
<proteinExistence type="predicted"/>
<sequence>MRAYADFVVEYKLTVEFPNFQDKIYVRDGEELARWWIAQTNRPDTIFCANDEAAAGFITEIRRAKFSVLGDIAIIGFDNTEVANLLDFTTIHYPVDQQAENAFLILQNMLHSTDKTLIPLEYTLIERHTT</sequence>
<dbReference type="PANTHER" id="PTHR30146:SF105">
    <property type="entry name" value="CATABOLITE CONTROL PROTEIN B"/>
    <property type="match status" value="1"/>
</dbReference>
<dbReference type="InterPro" id="IPR028082">
    <property type="entry name" value="Peripla_BP_I"/>
</dbReference>
<dbReference type="RefSeq" id="WP_052737362.1">
    <property type="nucleotide sequence ID" value="NZ_FONN01000041.1"/>
</dbReference>
<accession>A0A1I2IW13</accession>
<gene>
    <name evidence="5" type="ORF">SAMN04487969_14121</name>
</gene>
<evidence type="ECO:0000256" key="1">
    <source>
        <dbReference type="ARBA" id="ARBA00023015"/>
    </source>
</evidence>
<reference evidence="6" key="1">
    <citation type="submission" date="2016-10" db="EMBL/GenBank/DDBJ databases">
        <authorList>
            <person name="Varghese N."/>
            <person name="Submissions S."/>
        </authorList>
    </citation>
    <scope>NUCLEOTIDE SEQUENCE [LARGE SCALE GENOMIC DNA]</scope>
    <source>
        <strain evidence="6">CGMCC 1.10223</strain>
    </source>
</reference>
<organism evidence="5 6">
    <name type="scientific">Paenibacillus algorifonticola</name>
    <dbReference type="NCBI Taxonomy" id="684063"/>
    <lineage>
        <taxon>Bacteria</taxon>
        <taxon>Bacillati</taxon>
        <taxon>Bacillota</taxon>
        <taxon>Bacilli</taxon>
        <taxon>Bacillales</taxon>
        <taxon>Paenibacillaceae</taxon>
        <taxon>Paenibacillus</taxon>
    </lineage>
</organism>
<evidence type="ECO:0000256" key="2">
    <source>
        <dbReference type="ARBA" id="ARBA00023125"/>
    </source>
</evidence>
<dbReference type="AlphaFoldDB" id="A0A1I2IW13"/>
<feature type="domain" description="Transcriptional regulator LacI/GalR-like sensor" evidence="4">
    <location>
        <begin position="2"/>
        <end position="130"/>
    </location>
</feature>
<keyword evidence="3" id="KW-0804">Transcription</keyword>
<dbReference type="Gene3D" id="3.40.50.2300">
    <property type="match status" value="1"/>
</dbReference>
<dbReference type="EMBL" id="FONN01000041">
    <property type="protein sequence ID" value="SFF45167.1"/>
    <property type="molecule type" value="Genomic_DNA"/>
</dbReference>
<dbReference type="GO" id="GO:0000976">
    <property type="term" value="F:transcription cis-regulatory region binding"/>
    <property type="evidence" value="ECO:0007669"/>
    <property type="project" value="TreeGrafter"/>
</dbReference>
<evidence type="ECO:0000313" key="6">
    <source>
        <dbReference type="Proteomes" id="UP000183410"/>
    </source>
</evidence>
<keyword evidence="1" id="KW-0805">Transcription regulation</keyword>
<dbReference type="InterPro" id="IPR046335">
    <property type="entry name" value="LacI/GalR-like_sensor"/>
</dbReference>
<evidence type="ECO:0000256" key="3">
    <source>
        <dbReference type="ARBA" id="ARBA00023163"/>
    </source>
</evidence>
<protein>
    <submittedName>
        <fullName evidence="5">Substrate-binding protein-like domain-containing protein</fullName>
    </submittedName>
</protein>